<name>K3XBG9_GLOUD</name>
<reference evidence="8" key="3">
    <citation type="submission" date="2015-02" db="UniProtKB">
        <authorList>
            <consortium name="EnsemblProtists"/>
        </authorList>
    </citation>
    <scope>IDENTIFICATION</scope>
    <source>
        <strain evidence="8">DAOM BR144</strain>
    </source>
</reference>
<reference evidence="9" key="2">
    <citation type="submission" date="2010-04" db="EMBL/GenBank/DDBJ databases">
        <authorList>
            <person name="Buell R."/>
            <person name="Hamilton J."/>
            <person name="Hostetler J."/>
        </authorList>
    </citation>
    <scope>NUCLEOTIDE SEQUENCE [LARGE SCALE GENOMIC DNA]</scope>
    <source>
        <strain evidence="9">DAOM:BR144</strain>
    </source>
</reference>
<dbReference type="HOGENOM" id="CLU_954664_0_0_1"/>
<evidence type="ECO:0000256" key="1">
    <source>
        <dbReference type="ARBA" id="ARBA00004613"/>
    </source>
</evidence>
<comment type="subcellular location">
    <subcellularLocation>
        <location evidence="1">Secreted</location>
    </subcellularLocation>
</comment>
<dbReference type="GO" id="GO:0052040">
    <property type="term" value="P:symbiont-mediated perturbation of host programmed cell death"/>
    <property type="evidence" value="ECO:0007669"/>
    <property type="project" value="UniProtKB-KW"/>
</dbReference>
<proteinExistence type="inferred from homology"/>
<dbReference type="Proteomes" id="UP000019132">
    <property type="component" value="Unassembled WGS sequence"/>
</dbReference>
<dbReference type="VEuPathDB" id="FungiDB:PYU1_G014537"/>
<dbReference type="eggNOG" id="ENOG502R9JG">
    <property type="taxonomic scope" value="Eukaryota"/>
</dbReference>
<keyword evidence="5" id="KW-1015">Disulfide bond</keyword>
<sequence>MAAAATQPAHVRSAPIMATASSGASSVASDSDNVDPDRPVNASAAEVTSLLDEIGSVSCSKSTKATVSAIFASNAVLLDTCLKESGYLLFPYAGYLPRQGMISKVCASPSCMDLLSGIVLAKLPECTNDNYNPRALSDAFFRVRVDLANGRSPLSPDAFQELYQLTQVVNMLSDNAALNARVGGSFPLEDVLGSMNPVEINPDVVLGENYVIYVRASSSSGSAAKASSASEDKGGSSGSSSSASVGTSPPNSSAVTGSGKTASSKLSISYFVIAFAWIVFNLSYFVLMSWKD</sequence>
<dbReference type="EnsemblProtists" id="PYU1_T014568">
    <property type="protein sequence ID" value="PYU1_T014568"/>
    <property type="gene ID" value="PYU1_G014537"/>
</dbReference>
<accession>K3XBG9</accession>
<evidence type="ECO:0000256" key="2">
    <source>
        <dbReference type="ARBA" id="ARBA00009544"/>
    </source>
</evidence>
<evidence type="ECO:0000256" key="4">
    <source>
        <dbReference type="ARBA" id="ARBA00022978"/>
    </source>
</evidence>
<dbReference type="InParanoid" id="K3XBG9"/>
<evidence type="ECO:0000313" key="9">
    <source>
        <dbReference type="Proteomes" id="UP000019132"/>
    </source>
</evidence>
<organism evidence="8 9">
    <name type="scientific">Globisporangium ultimum (strain ATCC 200006 / CBS 805.95 / DAOM BR144)</name>
    <name type="common">Pythium ultimum</name>
    <dbReference type="NCBI Taxonomy" id="431595"/>
    <lineage>
        <taxon>Eukaryota</taxon>
        <taxon>Sar</taxon>
        <taxon>Stramenopiles</taxon>
        <taxon>Oomycota</taxon>
        <taxon>Peronosporomycetes</taxon>
        <taxon>Pythiales</taxon>
        <taxon>Pythiaceae</taxon>
        <taxon>Globisporangium</taxon>
    </lineage>
</organism>
<keyword evidence="4" id="KW-0928">Hypersensitive response elicitation</keyword>
<evidence type="ECO:0000256" key="3">
    <source>
        <dbReference type="ARBA" id="ARBA00022525"/>
    </source>
</evidence>
<evidence type="ECO:0000256" key="7">
    <source>
        <dbReference type="SAM" id="Phobius"/>
    </source>
</evidence>
<evidence type="ECO:0000313" key="8">
    <source>
        <dbReference type="EnsemblProtists" id="PYU1_T014568"/>
    </source>
</evidence>
<keyword evidence="7" id="KW-0812">Transmembrane</keyword>
<feature type="transmembrane region" description="Helical" evidence="7">
    <location>
        <begin position="268"/>
        <end position="287"/>
    </location>
</feature>
<dbReference type="SMART" id="SM01187">
    <property type="entry name" value="Elicitin"/>
    <property type="match status" value="1"/>
</dbReference>
<dbReference type="Gene3D" id="1.10.239.10">
    <property type="entry name" value="Elicitin domain"/>
    <property type="match status" value="1"/>
</dbReference>
<dbReference type="Pfam" id="PF00964">
    <property type="entry name" value="Elicitin"/>
    <property type="match status" value="1"/>
</dbReference>
<dbReference type="AlphaFoldDB" id="K3XBG9"/>
<feature type="compositionally biased region" description="Low complexity" evidence="6">
    <location>
        <begin position="238"/>
        <end position="253"/>
    </location>
</feature>
<protein>
    <submittedName>
        <fullName evidence="8">Uncharacterized protein</fullName>
    </submittedName>
</protein>
<keyword evidence="9" id="KW-1185">Reference proteome</keyword>
<reference evidence="9" key="1">
    <citation type="journal article" date="2010" name="Genome Biol.">
        <title>Genome sequence of the necrotrophic plant pathogen Pythium ultimum reveals original pathogenicity mechanisms and effector repertoire.</title>
        <authorList>
            <person name="Levesque C.A."/>
            <person name="Brouwer H."/>
            <person name="Cano L."/>
            <person name="Hamilton J.P."/>
            <person name="Holt C."/>
            <person name="Huitema E."/>
            <person name="Raffaele S."/>
            <person name="Robideau G.P."/>
            <person name="Thines M."/>
            <person name="Win J."/>
            <person name="Zerillo M.M."/>
            <person name="Beakes G.W."/>
            <person name="Boore J.L."/>
            <person name="Busam D."/>
            <person name="Dumas B."/>
            <person name="Ferriera S."/>
            <person name="Fuerstenberg S.I."/>
            <person name="Gachon C.M."/>
            <person name="Gaulin E."/>
            <person name="Govers F."/>
            <person name="Grenville-Briggs L."/>
            <person name="Horner N."/>
            <person name="Hostetler J."/>
            <person name="Jiang R.H."/>
            <person name="Johnson J."/>
            <person name="Krajaejun T."/>
            <person name="Lin H."/>
            <person name="Meijer H.J."/>
            <person name="Moore B."/>
            <person name="Morris P."/>
            <person name="Phuntmart V."/>
            <person name="Puiu D."/>
            <person name="Shetty J."/>
            <person name="Stajich J.E."/>
            <person name="Tripathy S."/>
            <person name="Wawra S."/>
            <person name="van West P."/>
            <person name="Whitty B.R."/>
            <person name="Coutinho P.M."/>
            <person name="Henrissat B."/>
            <person name="Martin F."/>
            <person name="Thomas P.D."/>
            <person name="Tyler B.M."/>
            <person name="De Vries R.P."/>
            <person name="Kamoun S."/>
            <person name="Yandell M."/>
            <person name="Tisserat N."/>
            <person name="Buell C.R."/>
        </authorList>
    </citation>
    <scope>NUCLEOTIDE SEQUENCE</scope>
    <source>
        <strain evidence="9">DAOM:BR144</strain>
    </source>
</reference>
<dbReference type="SUPFAM" id="SSF48647">
    <property type="entry name" value="Fungal elicitin"/>
    <property type="match status" value="1"/>
</dbReference>
<keyword evidence="7" id="KW-0472">Membrane</keyword>
<comment type="similarity">
    <text evidence="2">Belongs to the elicitin family.</text>
</comment>
<dbReference type="InterPro" id="IPR036470">
    <property type="entry name" value="Elicitin_sf"/>
</dbReference>
<evidence type="ECO:0000256" key="5">
    <source>
        <dbReference type="ARBA" id="ARBA00023157"/>
    </source>
</evidence>
<dbReference type="GO" id="GO:0005576">
    <property type="term" value="C:extracellular region"/>
    <property type="evidence" value="ECO:0007669"/>
    <property type="project" value="UniProtKB-SubCell"/>
</dbReference>
<dbReference type="InterPro" id="IPR002200">
    <property type="entry name" value="Elicitin"/>
</dbReference>
<feature type="region of interest" description="Disordered" evidence="6">
    <location>
        <begin position="224"/>
        <end position="260"/>
    </location>
</feature>
<keyword evidence="7" id="KW-1133">Transmembrane helix</keyword>
<dbReference type="EMBL" id="GL376574">
    <property type="status" value="NOT_ANNOTATED_CDS"/>
    <property type="molecule type" value="Genomic_DNA"/>
</dbReference>
<keyword evidence="3" id="KW-0964">Secreted</keyword>
<evidence type="ECO:0000256" key="6">
    <source>
        <dbReference type="SAM" id="MobiDB-lite"/>
    </source>
</evidence>